<dbReference type="InterPro" id="IPR007387">
    <property type="entry name" value="TRAP_DctQ"/>
</dbReference>
<feature type="transmembrane region" description="Helical" evidence="9">
    <location>
        <begin position="44"/>
        <end position="63"/>
    </location>
</feature>
<evidence type="ECO:0000256" key="2">
    <source>
        <dbReference type="ARBA" id="ARBA00022448"/>
    </source>
</evidence>
<evidence type="ECO:0000256" key="9">
    <source>
        <dbReference type="RuleBase" id="RU369079"/>
    </source>
</evidence>
<evidence type="ECO:0000259" key="10">
    <source>
        <dbReference type="Pfam" id="PF04290"/>
    </source>
</evidence>
<gene>
    <name evidence="11" type="ORF">CR155_05985</name>
</gene>
<dbReference type="GO" id="GO:0022857">
    <property type="term" value="F:transmembrane transporter activity"/>
    <property type="evidence" value="ECO:0007669"/>
    <property type="project" value="UniProtKB-UniRule"/>
</dbReference>
<evidence type="ECO:0000256" key="6">
    <source>
        <dbReference type="ARBA" id="ARBA00022989"/>
    </source>
</evidence>
<keyword evidence="12" id="KW-1185">Reference proteome</keyword>
<dbReference type="GO" id="GO:0005886">
    <property type="term" value="C:plasma membrane"/>
    <property type="evidence" value="ECO:0007669"/>
    <property type="project" value="UniProtKB-SubCell"/>
</dbReference>
<dbReference type="AlphaFoldDB" id="A0A2N4UJ11"/>
<dbReference type="Pfam" id="PF04290">
    <property type="entry name" value="DctQ"/>
    <property type="match status" value="1"/>
</dbReference>
<name>A0A2N4UJ11_9BURK</name>
<dbReference type="Proteomes" id="UP000234328">
    <property type="component" value="Unassembled WGS sequence"/>
</dbReference>
<dbReference type="PANTHER" id="PTHR35011">
    <property type="entry name" value="2,3-DIKETO-L-GULONATE TRAP TRANSPORTER SMALL PERMEASE PROTEIN YIAM"/>
    <property type="match status" value="1"/>
</dbReference>
<feature type="transmembrane region" description="Helical" evidence="9">
    <location>
        <begin position="7"/>
        <end position="32"/>
    </location>
</feature>
<dbReference type="EMBL" id="PDNV01000003">
    <property type="protein sequence ID" value="PLC54999.1"/>
    <property type="molecule type" value="Genomic_DNA"/>
</dbReference>
<comment type="caution">
    <text evidence="11">The sequence shown here is derived from an EMBL/GenBank/DDBJ whole genome shotgun (WGS) entry which is preliminary data.</text>
</comment>
<feature type="transmembrane region" description="Helical" evidence="9">
    <location>
        <begin position="83"/>
        <end position="100"/>
    </location>
</feature>
<evidence type="ECO:0000313" key="12">
    <source>
        <dbReference type="Proteomes" id="UP000234328"/>
    </source>
</evidence>
<proteinExistence type="inferred from homology"/>
<evidence type="ECO:0000256" key="5">
    <source>
        <dbReference type="ARBA" id="ARBA00022692"/>
    </source>
</evidence>
<protein>
    <recommendedName>
        <fullName evidence="9">TRAP transporter small permease protein</fullName>
    </recommendedName>
</protein>
<keyword evidence="6 9" id="KW-1133">Transmembrane helix</keyword>
<evidence type="ECO:0000256" key="4">
    <source>
        <dbReference type="ARBA" id="ARBA00022519"/>
    </source>
</evidence>
<keyword evidence="3" id="KW-1003">Cell membrane</keyword>
<comment type="similarity">
    <text evidence="8 9">Belongs to the TRAP transporter small permease family.</text>
</comment>
<organism evidence="11 12">
    <name type="scientific">Pollutimonas nitritireducens</name>
    <dbReference type="NCBI Taxonomy" id="2045209"/>
    <lineage>
        <taxon>Bacteria</taxon>
        <taxon>Pseudomonadati</taxon>
        <taxon>Pseudomonadota</taxon>
        <taxon>Betaproteobacteria</taxon>
        <taxon>Burkholderiales</taxon>
        <taxon>Alcaligenaceae</taxon>
        <taxon>Pollutimonas</taxon>
    </lineage>
</organism>
<comment type="subunit">
    <text evidence="9">The complex comprises the extracytoplasmic solute receptor protein and the two transmembrane proteins.</text>
</comment>
<feature type="transmembrane region" description="Helical" evidence="9">
    <location>
        <begin position="120"/>
        <end position="141"/>
    </location>
</feature>
<keyword evidence="5 9" id="KW-0812">Transmembrane</keyword>
<dbReference type="PANTHER" id="PTHR35011:SF2">
    <property type="entry name" value="2,3-DIKETO-L-GULONATE TRAP TRANSPORTER SMALL PERMEASE PROTEIN YIAM"/>
    <property type="match status" value="1"/>
</dbReference>
<reference evidence="11 12" key="1">
    <citation type="submission" date="2017-10" db="EMBL/GenBank/DDBJ databases">
        <title>Two draft genome sequences of Pusillimonas sp. strains isolated from a nitrate- and radionuclide-contaminated groundwater in Russia.</title>
        <authorList>
            <person name="Grouzdev D.S."/>
            <person name="Tourova T.P."/>
            <person name="Goeva M.A."/>
            <person name="Babich T.L."/>
            <person name="Sokolova D.S."/>
            <person name="Abdullin R."/>
            <person name="Poltaraus A.B."/>
            <person name="Toshchakov S.V."/>
            <person name="Nazina T.N."/>
        </authorList>
    </citation>
    <scope>NUCLEOTIDE SEQUENCE [LARGE SCALE GENOMIC DNA]</scope>
    <source>
        <strain evidence="11 12">JR1/69-2-13</strain>
    </source>
</reference>
<dbReference type="OrthoDB" id="9791324at2"/>
<evidence type="ECO:0000313" key="11">
    <source>
        <dbReference type="EMBL" id="PLC54999.1"/>
    </source>
</evidence>
<keyword evidence="7 9" id="KW-0472">Membrane</keyword>
<comment type="function">
    <text evidence="9">Part of the tripartite ATP-independent periplasmic (TRAP) transport system.</text>
</comment>
<accession>A0A2N4UJ11</accession>
<comment type="subcellular location">
    <subcellularLocation>
        <location evidence="1 9">Cell inner membrane</location>
        <topology evidence="1 9">Multi-pass membrane protein</topology>
    </subcellularLocation>
</comment>
<keyword evidence="2 9" id="KW-0813">Transport</keyword>
<evidence type="ECO:0000256" key="8">
    <source>
        <dbReference type="ARBA" id="ARBA00038436"/>
    </source>
</evidence>
<feature type="domain" description="Tripartite ATP-independent periplasmic transporters DctQ component" evidence="10">
    <location>
        <begin position="20"/>
        <end position="149"/>
    </location>
</feature>
<dbReference type="GO" id="GO:0015740">
    <property type="term" value="P:C4-dicarboxylate transport"/>
    <property type="evidence" value="ECO:0007669"/>
    <property type="project" value="TreeGrafter"/>
</dbReference>
<keyword evidence="4 9" id="KW-0997">Cell inner membrane</keyword>
<evidence type="ECO:0000256" key="1">
    <source>
        <dbReference type="ARBA" id="ARBA00004429"/>
    </source>
</evidence>
<evidence type="ECO:0000256" key="3">
    <source>
        <dbReference type="ARBA" id="ARBA00022475"/>
    </source>
</evidence>
<evidence type="ECO:0000256" key="7">
    <source>
        <dbReference type="ARBA" id="ARBA00023136"/>
    </source>
</evidence>
<dbReference type="InterPro" id="IPR055348">
    <property type="entry name" value="DctQ"/>
</dbReference>
<sequence>MGNALYGVLTAVMAMSLLLMLILVFGNVVMRYVFNSGIMISEEVARMTFVWLIFIGSVLAFRAKQHLAVNMLMVRLPVKQQKVIHILRQLLILAVLWLLIDGGWAQTIIGLSTVTPVAGVPIAVFSGAVWFCATAMALMILADLYVAIRAPATPGNASKFMTSYDYVEDI</sequence>